<dbReference type="PANTHER" id="PTHR46429:SF1">
    <property type="entry name" value="23S RRNA (GUANOSINE-2'-O-)-METHYLTRANSFERASE RLMB"/>
    <property type="match status" value="1"/>
</dbReference>
<sequence length="246" mass="27218">MTFIYGINSVREALVAQRRKIDRILIAQRKDQGISRQKQQIIENARELKIKVDFIAPGQISALVKTHDHQGVAAYLEEKSFVPLKKLIEQVVLLQKEGILLILDGIEDPRNLGAIIRSSVGFGVTGIIIGKDRAVHPTPVVAKAASGGMEYIDICEVTNISQTIQTLKRAGLWIWGLDSKGEKRIDEMAFEGPLGIVVGAEGAGIRPLVKKSCDGLLRIPMRKGISSFNVSIACSLVLYEFQRKYW</sequence>
<evidence type="ECO:0000256" key="3">
    <source>
        <dbReference type="ARBA" id="ARBA00022679"/>
    </source>
</evidence>
<dbReference type="SUPFAM" id="SSF75217">
    <property type="entry name" value="alpha/beta knot"/>
    <property type="match status" value="1"/>
</dbReference>
<keyword evidence="3" id="KW-0808">Transferase</keyword>
<dbReference type="FunFam" id="3.40.1280.10:FF:000008">
    <property type="entry name" value="Group 3 RNA methyltransferase TrmH"/>
    <property type="match status" value="1"/>
</dbReference>
<dbReference type="GO" id="GO:0005829">
    <property type="term" value="C:cytosol"/>
    <property type="evidence" value="ECO:0007669"/>
    <property type="project" value="TreeGrafter"/>
</dbReference>
<dbReference type="InterPro" id="IPR004441">
    <property type="entry name" value="rRNA_MeTrfase_TrmH"/>
</dbReference>
<dbReference type="SMART" id="SM00967">
    <property type="entry name" value="SpoU_sub_bind"/>
    <property type="match status" value="1"/>
</dbReference>
<name>A0A933LQV3_UNCTE</name>
<proteinExistence type="inferred from homology"/>
<dbReference type="AlphaFoldDB" id="A0A933LQV3"/>
<evidence type="ECO:0000313" key="5">
    <source>
        <dbReference type="EMBL" id="MBI4596099.1"/>
    </source>
</evidence>
<dbReference type="InterPro" id="IPR029028">
    <property type="entry name" value="Alpha/beta_knot_MTases"/>
</dbReference>
<evidence type="ECO:0000256" key="2">
    <source>
        <dbReference type="ARBA" id="ARBA00022603"/>
    </source>
</evidence>
<dbReference type="Gene3D" id="3.40.1280.10">
    <property type="match status" value="1"/>
</dbReference>
<dbReference type="GO" id="GO:0003723">
    <property type="term" value="F:RNA binding"/>
    <property type="evidence" value="ECO:0007669"/>
    <property type="project" value="InterPro"/>
</dbReference>
<protein>
    <submittedName>
        <fullName evidence="5">23S rRNA (Guanosine(2251)-2'-O)-methyltransferase RlmB</fullName>
    </submittedName>
</protein>
<organism evidence="5 6">
    <name type="scientific">Tectimicrobiota bacterium</name>
    <dbReference type="NCBI Taxonomy" id="2528274"/>
    <lineage>
        <taxon>Bacteria</taxon>
        <taxon>Pseudomonadati</taxon>
        <taxon>Nitrospinota/Tectimicrobiota group</taxon>
        <taxon>Candidatus Tectimicrobiota</taxon>
    </lineage>
</organism>
<dbReference type="InterPro" id="IPR029064">
    <property type="entry name" value="Ribosomal_eL30-like_sf"/>
</dbReference>
<dbReference type="Pfam" id="PF08032">
    <property type="entry name" value="SpoU_sub_bind"/>
    <property type="match status" value="1"/>
</dbReference>
<dbReference type="Pfam" id="PF00588">
    <property type="entry name" value="SpoU_methylase"/>
    <property type="match status" value="1"/>
</dbReference>
<gene>
    <name evidence="5" type="primary">rlmB</name>
    <name evidence="5" type="ORF">HY730_06940</name>
</gene>
<dbReference type="InterPro" id="IPR001537">
    <property type="entry name" value="SpoU_MeTrfase"/>
</dbReference>
<accession>A0A933LQV3</accession>
<keyword evidence="2" id="KW-0489">Methyltransferase</keyword>
<evidence type="ECO:0000259" key="4">
    <source>
        <dbReference type="SMART" id="SM00967"/>
    </source>
</evidence>
<reference evidence="5" key="1">
    <citation type="submission" date="2020-07" db="EMBL/GenBank/DDBJ databases">
        <title>Huge and variable diversity of episymbiotic CPR bacteria and DPANN archaea in groundwater ecosystems.</title>
        <authorList>
            <person name="He C.Y."/>
            <person name="Keren R."/>
            <person name="Whittaker M."/>
            <person name="Farag I.F."/>
            <person name="Doudna J."/>
            <person name="Cate J.H.D."/>
            <person name="Banfield J.F."/>
        </authorList>
    </citation>
    <scope>NUCLEOTIDE SEQUENCE</scope>
    <source>
        <strain evidence="5">NC_groundwater_1482_Ag_S-0.65um_47_24</strain>
    </source>
</reference>
<evidence type="ECO:0000313" key="6">
    <source>
        <dbReference type="Proteomes" id="UP000772181"/>
    </source>
</evidence>
<comment type="caution">
    <text evidence="5">The sequence shown here is derived from an EMBL/GenBank/DDBJ whole genome shotgun (WGS) entry which is preliminary data.</text>
</comment>
<dbReference type="SUPFAM" id="SSF55315">
    <property type="entry name" value="L30e-like"/>
    <property type="match status" value="1"/>
</dbReference>
<dbReference type="Gene3D" id="3.30.1330.30">
    <property type="match status" value="1"/>
</dbReference>
<feature type="domain" description="RNA 2-O ribose methyltransferase substrate binding" evidence="4">
    <location>
        <begin position="3"/>
        <end position="82"/>
    </location>
</feature>
<dbReference type="GO" id="GO:0032259">
    <property type="term" value="P:methylation"/>
    <property type="evidence" value="ECO:0007669"/>
    <property type="project" value="UniProtKB-KW"/>
</dbReference>
<comment type="similarity">
    <text evidence="1">Belongs to the class IV-like SAM-binding methyltransferase superfamily. RNA methyltransferase TrmH family.</text>
</comment>
<dbReference type="NCBIfam" id="TIGR00186">
    <property type="entry name" value="rRNA_methyl_3"/>
    <property type="match status" value="1"/>
</dbReference>
<dbReference type="PANTHER" id="PTHR46429">
    <property type="entry name" value="23S RRNA (GUANOSINE-2'-O-)-METHYLTRANSFERASE RLMB"/>
    <property type="match status" value="1"/>
</dbReference>
<dbReference type="GO" id="GO:0006396">
    <property type="term" value="P:RNA processing"/>
    <property type="evidence" value="ECO:0007669"/>
    <property type="project" value="InterPro"/>
</dbReference>
<dbReference type="CDD" id="cd18103">
    <property type="entry name" value="SpoU-like_RlmB"/>
    <property type="match status" value="1"/>
</dbReference>
<dbReference type="GO" id="GO:0008173">
    <property type="term" value="F:RNA methyltransferase activity"/>
    <property type="evidence" value="ECO:0007669"/>
    <property type="project" value="InterPro"/>
</dbReference>
<dbReference type="Proteomes" id="UP000772181">
    <property type="component" value="Unassembled WGS sequence"/>
</dbReference>
<evidence type="ECO:0000256" key="1">
    <source>
        <dbReference type="ARBA" id="ARBA00007228"/>
    </source>
</evidence>
<dbReference type="InterPro" id="IPR013123">
    <property type="entry name" value="SpoU_subst-bd"/>
</dbReference>
<dbReference type="InterPro" id="IPR029026">
    <property type="entry name" value="tRNA_m1G_MTases_N"/>
</dbReference>
<dbReference type="EMBL" id="JACQWF010000311">
    <property type="protein sequence ID" value="MBI4596099.1"/>
    <property type="molecule type" value="Genomic_DNA"/>
</dbReference>